<evidence type="ECO:0000256" key="1">
    <source>
        <dbReference type="SAM" id="Phobius"/>
    </source>
</evidence>
<evidence type="ECO:0000313" key="2">
    <source>
        <dbReference type="EMBL" id="EFP89681.1"/>
    </source>
</evidence>
<dbReference type="Proteomes" id="UP000008783">
    <property type="component" value="Unassembled WGS sequence"/>
</dbReference>
<dbReference type="KEGG" id="pgr:PGTG_15644"/>
<dbReference type="EMBL" id="DS178324">
    <property type="protein sequence ID" value="EFP89681.1"/>
    <property type="molecule type" value="Genomic_DNA"/>
</dbReference>
<proteinExistence type="predicted"/>
<accession>E3KZF6</accession>
<dbReference type="AlphaFoldDB" id="E3KZF6"/>
<gene>
    <name evidence="2" type="ORF">PGTG_15644</name>
</gene>
<dbReference type="GeneID" id="10545248"/>
<protein>
    <submittedName>
        <fullName evidence="2">Uncharacterized protein</fullName>
    </submittedName>
</protein>
<dbReference type="InParanoid" id="E3KZF6"/>
<dbReference type="HOGENOM" id="CLU_2293079_0_0_1"/>
<dbReference type="RefSeq" id="XP_003334100.1">
    <property type="nucleotide sequence ID" value="XM_003334052.1"/>
</dbReference>
<keyword evidence="1" id="KW-0472">Membrane</keyword>
<reference key="1">
    <citation type="submission" date="2007-01" db="EMBL/GenBank/DDBJ databases">
        <title>The Genome Sequence of Puccinia graminis f. sp. tritici Strain CRL 75-36-700-3.</title>
        <authorList>
            <consortium name="The Broad Institute Genome Sequencing Platform"/>
            <person name="Birren B."/>
            <person name="Lander E."/>
            <person name="Galagan J."/>
            <person name="Nusbaum C."/>
            <person name="Devon K."/>
            <person name="Cuomo C."/>
            <person name="Jaffe D."/>
            <person name="Butler J."/>
            <person name="Alvarez P."/>
            <person name="Gnerre S."/>
            <person name="Grabherr M."/>
            <person name="Mauceli E."/>
            <person name="Brockman W."/>
            <person name="Young S."/>
            <person name="LaButti K."/>
            <person name="Sykes S."/>
            <person name="DeCaprio D."/>
            <person name="Crawford M."/>
            <person name="Koehrsen M."/>
            <person name="Engels R."/>
            <person name="Montgomery P."/>
            <person name="Pearson M."/>
            <person name="Howarth C."/>
            <person name="Larson L."/>
            <person name="White J."/>
            <person name="Zeng Q."/>
            <person name="Kodira C."/>
            <person name="Yandava C."/>
            <person name="Alvarado L."/>
            <person name="O'Leary S."/>
            <person name="Szabo L."/>
            <person name="Dean R."/>
            <person name="Schein J."/>
        </authorList>
    </citation>
    <scope>NUCLEOTIDE SEQUENCE</scope>
    <source>
        <strain>CRL 75-36-700-3</strain>
    </source>
</reference>
<evidence type="ECO:0000313" key="3">
    <source>
        <dbReference type="Proteomes" id="UP000008783"/>
    </source>
</evidence>
<keyword evidence="1" id="KW-1133">Transmembrane helix</keyword>
<keyword evidence="3" id="KW-1185">Reference proteome</keyword>
<sequence>MSLPLYSAPFYQWFTSFATQILRLQQRKPGIHLLYQSSALYDQNLDLITSSKKNPKHAFLATINKALCLVTTLFLAFRVLARLLSWQWLRRLLDRCELNSP</sequence>
<reference evidence="3" key="2">
    <citation type="journal article" date="2011" name="Proc. Natl. Acad. Sci. U.S.A.">
        <title>Obligate biotrophy features unraveled by the genomic analysis of rust fungi.</title>
        <authorList>
            <person name="Duplessis S."/>
            <person name="Cuomo C.A."/>
            <person name="Lin Y.-C."/>
            <person name="Aerts A."/>
            <person name="Tisserant E."/>
            <person name="Veneault-Fourrey C."/>
            <person name="Joly D.L."/>
            <person name="Hacquard S."/>
            <person name="Amselem J."/>
            <person name="Cantarel B.L."/>
            <person name="Chiu R."/>
            <person name="Coutinho P.M."/>
            <person name="Feau N."/>
            <person name="Field M."/>
            <person name="Frey P."/>
            <person name="Gelhaye E."/>
            <person name="Goldberg J."/>
            <person name="Grabherr M.G."/>
            <person name="Kodira C.D."/>
            <person name="Kohler A."/>
            <person name="Kuees U."/>
            <person name="Lindquist E.A."/>
            <person name="Lucas S.M."/>
            <person name="Mago R."/>
            <person name="Mauceli E."/>
            <person name="Morin E."/>
            <person name="Murat C."/>
            <person name="Pangilinan J.L."/>
            <person name="Park R."/>
            <person name="Pearson M."/>
            <person name="Quesneville H."/>
            <person name="Rouhier N."/>
            <person name="Sakthikumar S."/>
            <person name="Salamov A.A."/>
            <person name="Schmutz J."/>
            <person name="Selles B."/>
            <person name="Shapiro H."/>
            <person name="Tanguay P."/>
            <person name="Tuskan G.A."/>
            <person name="Henrissat B."/>
            <person name="Van de Peer Y."/>
            <person name="Rouze P."/>
            <person name="Ellis J.G."/>
            <person name="Dodds P.N."/>
            <person name="Schein J.E."/>
            <person name="Zhong S."/>
            <person name="Hamelin R.C."/>
            <person name="Grigoriev I.V."/>
            <person name="Szabo L.J."/>
            <person name="Martin F."/>
        </authorList>
    </citation>
    <scope>NUCLEOTIDE SEQUENCE [LARGE SCALE GENOMIC DNA]</scope>
    <source>
        <strain evidence="3">CRL 75-36-700-3 / race SCCL</strain>
    </source>
</reference>
<feature type="transmembrane region" description="Helical" evidence="1">
    <location>
        <begin position="58"/>
        <end position="81"/>
    </location>
</feature>
<dbReference type="VEuPathDB" id="FungiDB:PGTG_15644"/>
<name>E3KZF6_PUCGT</name>
<organism evidence="2 3">
    <name type="scientific">Puccinia graminis f. sp. tritici (strain CRL 75-36-700-3 / race SCCL)</name>
    <name type="common">Black stem rust fungus</name>
    <dbReference type="NCBI Taxonomy" id="418459"/>
    <lineage>
        <taxon>Eukaryota</taxon>
        <taxon>Fungi</taxon>
        <taxon>Dikarya</taxon>
        <taxon>Basidiomycota</taxon>
        <taxon>Pucciniomycotina</taxon>
        <taxon>Pucciniomycetes</taxon>
        <taxon>Pucciniales</taxon>
        <taxon>Pucciniaceae</taxon>
        <taxon>Puccinia</taxon>
    </lineage>
</organism>
<keyword evidence="1" id="KW-0812">Transmembrane</keyword>